<reference evidence="2" key="1">
    <citation type="journal article" date="2023" name="Front. Plant Sci.">
        <title>Chromosomal-level genome assembly of Melastoma candidum provides insights into trichome evolution.</title>
        <authorList>
            <person name="Zhong Y."/>
            <person name="Wu W."/>
            <person name="Sun C."/>
            <person name="Zou P."/>
            <person name="Liu Y."/>
            <person name="Dai S."/>
            <person name="Zhou R."/>
        </authorList>
    </citation>
    <scope>NUCLEOTIDE SEQUENCE [LARGE SCALE GENOMIC DNA]</scope>
</reference>
<protein>
    <submittedName>
        <fullName evidence="1">Uncharacterized protein</fullName>
    </submittedName>
</protein>
<organism evidence="1 2">
    <name type="scientific">Melastoma candidum</name>
    <dbReference type="NCBI Taxonomy" id="119954"/>
    <lineage>
        <taxon>Eukaryota</taxon>
        <taxon>Viridiplantae</taxon>
        <taxon>Streptophyta</taxon>
        <taxon>Embryophyta</taxon>
        <taxon>Tracheophyta</taxon>
        <taxon>Spermatophyta</taxon>
        <taxon>Magnoliopsida</taxon>
        <taxon>eudicotyledons</taxon>
        <taxon>Gunneridae</taxon>
        <taxon>Pentapetalae</taxon>
        <taxon>rosids</taxon>
        <taxon>malvids</taxon>
        <taxon>Myrtales</taxon>
        <taxon>Melastomataceae</taxon>
        <taxon>Melastomatoideae</taxon>
        <taxon>Melastomateae</taxon>
        <taxon>Melastoma</taxon>
    </lineage>
</organism>
<accession>A0ACB9SGP6</accession>
<evidence type="ECO:0000313" key="2">
    <source>
        <dbReference type="Proteomes" id="UP001057402"/>
    </source>
</evidence>
<name>A0ACB9SGP6_9MYRT</name>
<sequence>MTTVVPTSEEDPCLTVGRFTSELARADAGPEECMVRGRWFELVSLMLTSADLIFSKVAEKDLKWIFAVICNVVLSSSGETHLRQYRPATR</sequence>
<gene>
    <name evidence="1" type="ORF">MLD38_001283</name>
</gene>
<keyword evidence="2" id="KW-1185">Reference proteome</keyword>
<evidence type="ECO:0000313" key="1">
    <source>
        <dbReference type="EMBL" id="KAI4389014.1"/>
    </source>
</evidence>
<dbReference type="Proteomes" id="UP001057402">
    <property type="component" value="Chromosome 1"/>
</dbReference>
<proteinExistence type="predicted"/>
<comment type="caution">
    <text evidence="1">The sequence shown here is derived from an EMBL/GenBank/DDBJ whole genome shotgun (WGS) entry which is preliminary data.</text>
</comment>
<dbReference type="EMBL" id="CM042880">
    <property type="protein sequence ID" value="KAI4389014.1"/>
    <property type="molecule type" value="Genomic_DNA"/>
</dbReference>